<name>A0A183THR3_SCHSO</name>
<dbReference type="STRING" id="70667.A0A183THR3"/>
<dbReference type="GO" id="GO:0035556">
    <property type="term" value="P:intracellular signal transduction"/>
    <property type="evidence" value="ECO:0007669"/>
    <property type="project" value="InterPro"/>
</dbReference>
<reference evidence="5" key="1">
    <citation type="submission" date="2016-06" db="UniProtKB">
        <authorList>
            <consortium name="WormBaseParasite"/>
        </authorList>
    </citation>
    <scope>IDENTIFICATION</scope>
</reference>
<accession>A0A183THR3</accession>
<organism evidence="5">
    <name type="scientific">Schistocephalus solidus</name>
    <name type="common">Tapeworm</name>
    <dbReference type="NCBI Taxonomy" id="70667"/>
    <lineage>
        <taxon>Eukaryota</taxon>
        <taxon>Metazoa</taxon>
        <taxon>Spiralia</taxon>
        <taxon>Lophotrochozoa</taxon>
        <taxon>Platyhelminthes</taxon>
        <taxon>Cestoda</taxon>
        <taxon>Eucestoda</taxon>
        <taxon>Diphyllobothriidea</taxon>
        <taxon>Diphyllobothriidae</taxon>
        <taxon>Schistocephalus</taxon>
    </lineage>
</organism>
<gene>
    <name evidence="3" type="ORF">SSLN_LOCUS16011</name>
</gene>
<protein>
    <submittedName>
        <fullName evidence="5">Guanylate cyclase domain-containing protein</fullName>
    </submittedName>
</protein>
<proteinExistence type="predicted"/>
<dbReference type="AlphaFoldDB" id="A0A183THR3"/>
<dbReference type="SUPFAM" id="SSF55073">
    <property type="entry name" value="Nucleotide cyclase"/>
    <property type="match status" value="1"/>
</dbReference>
<dbReference type="InterPro" id="IPR029787">
    <property type="entry name" value="Nucleotide_cyclase"/>
</dbReference>
<dbReference type="EMBL" id="UYSU01040557">
    <property type="protein sequence ID" value="VDM02397.1"/>
    <property type="molecule type" value="Genomic_DNA"/>
</dbReference>
<dbReference type="PROSITE" id="PS50125">
    <property type="entry name" value="GUANYLATE_CYCLASE_2"/>
    <property type="match status" value="1"/>
</dbReference>
<feature type="domain" description="Guanylate cyclase" evidence="2">
    <location>
        <begin position="28"/>
        <end position="114"/>
    </location>
</feature>
<dbReference type="Gene3D" id="3.30.70.1230">
    <property type="entry name" value="Nucleotide cyclase"/>
    <property type="match status" value="1"/>
</dbReference>
<keyword evidence="1" id="KW-0456">Lyase</keyword>
<dbReference type="OrthoDB" id="60033at2759"/>
<dbReference type="Proteomes" id="UP000275846">
    <property type="component" value="Unassembled WGS sequence"/>
</dbReference>
<reference evidence="3 4" key="2">
    <citation type="submission" date="2018-11" db="EMBL/GenBank/DDBJ databases">
        <authorList>
            <consortium name="Pathogen Informatics"/>
        </authorList>
    </citation>
    <scope>NUCLEOTIDE SEQUENCE [LARGE SCALE GENOMIC DNA]</scope>
    <source>
        <strain evidence="3 4">NST_G2</strain>
    </source>
</reference>
<dbReference type="Pfam" id="PF00211">
    <property type="entry name" value="Guanylate_cyc"/>
    <property type="match status" value="1"/>
</dbReference>
<keyword evidence="4" id="KW-1185">Reference proteome</keyword>
<evidence type="ECO:0000313" key="4">
    <source>
        <dbReference type="Proteomes" id="UP000275846"/>
    </source>
</evidence>
<dbReference type="WBParaSite" id="SSLN_0001661901-mRNA-1">
    <property type="protein sequence ID" value="SSLN_0001661901-mRNA-1"/>
    <property type="gene ID" value="SSLN_0001661901"/>
</dbReference>
<dbReference type="InterPro" id="IPR001054">
    <property type="entry name" value="A/G_cyclase"/>
</dbReference>
<sequence>MPLCNFKEYIYRSEDEAAEPVPQIPESQVETIGDAYVVASGLPIRIGILHADEVTTMILELLSHSDALEIRNLPDVPIHGHPLGRSRFALSFQSNPAVAAEVISAQFIQDNLRGRADQGRMIQPLA</sequence>
<evidence type="ECO:0000313" key="5">
    <source>
        <dbReference type="WBParaSite" id="SSLN_0001661901-mRNA-1"/>
    </source>
</evidence>
<evidence type="ECO:0000313" key="3">
    <source>
        <dbReference type="EMBL" id="VDM02397.1"/>
    </source>
</evidence>
<evidence type="ECO:0000259" key="2">
    <source>
        <dbReference type="PROSITE" id="PS50125"/>
    </source>
</evidence>
<dbReference type="GO" id="GO:0016829">
    <property type="term" value="F:lyase activity"/>
    <property type="evidence" value="ECO:0007669"/>
    <property type="project" value="UniProtKB-KW"/>
</dbReference>
<dbReference type="GO" id="GO:0009190">
    <property type="term" value="P:cyclic nucleotide biosynthetic process"/>
    <property type="evidence" value="ECO:0007669"/>
    <property type="project" value="InterPro"/>
</dbReference>
<evidence type="ECO:0000256" key="1">
    <source>
        <dbReference type="ARBA" id="ARBA00023239"/>
    </source>
</evidence>